<sequence length="331" mass="38076">MRVKKFFCFFKFITTWERGDGAGAEQKSSNCAPALCHFFASVAMGLKVAAVMDCRRTDRVVREKLTRLEEFVSPMVKPEEDLKPIVQVYEVYPVRKAGAGNEVQWRVILSDGMYYQEGVLAPELIGERNVIKKGSIVRILDFELYACSHHELVKKRIVKVSCLEVLVADYRVIGDPCRLNWEEVKEDDWEEEDWMWLDPEEQEYEEEDEPCGFRDITETITLNAVEAINTNDNANLQPIILQIVDIRLISSPQMERYRLVLSDGTHLQQAMLATELNDKIKSNLAIKGSIIFLLEYLCTTVHNRRIVIVLDMDILKRRAEIIGNPKVYPSG</sequence>
<protein>
    <recommendedName>
        <fullName evidence="1">Replication factor-A protein 1 N-terminal domain-containing protein</fullName>
    </recommendedName>
</protein>
<dbReference type="InterPro" id="IPR012340">
    <property type="entry name" value="NA-bd_OB-fold"/>
</dbReference>
<dbReference type="AlphaFoldDB" id="A0A8T0J808"/>
<gene>
    <name evidence="2" type="ORF">KC19_1G133300</name>
</gene>
<dbReference type="GO" id="GO:0005634">
    <property type="term" value="C:nucleus"/>
    <property type="evidence" value="ECO:0007669"/>
    <property type="project" value="InterPro"/>
</dbReference>
<evidence type="ECO:0000259" key="1">
    <source>
        <dbReference type="Pfam" id="PF04057"/>
    </source>
</evidence>
<comment type="caution">
    <text evidence="2">The sequence shown here is derived from an EMBL/GenBank/DDBJ whole genome shotgun (WGS) entry which is preliminary data.</text>
</comment>
<reference evidence="2" key="1">
    <citation type="submission" date="2020-06" db="EMBL/GenBank/DDBJ databases">
        <title>WGS assembly of Ceratodon purpureus strain R40.</title>
        <authorList>
            <person name="Carey S.B."/>
            <person name="Jenkins J."/>
            <person name="Shu S."/>
            <person name="Lovell J.T."/>
            <person name="Sreedasyam A."/>
            <person name="Maumus F."/>
            <person name="Tiley G.P."/>
            <person name="Fernandez-Pozo N."/>
            <person name="Barry K."/>
            <person name="Chen C."/>
            <person name="Wang M."/>
            <person name="Lipzen A."/>
            <person name="Daum C."/>
            <person name="Saski C.A."/>
            <person name="Payton A.C."/>
            <person name="Mcbreen J.C."/>
            <person name="Conrad R.E."/>
            <person name="Kollar L.M."/>
            <person name="Olsson S."/>
            <person name="Huttunen S."/>
            <person name="Landis J.B."/>
            <person name="Wickett N.J."/>
            <person name="Johnson M.G."/>
            <person name="Rensing S.A."/>
            <person name="Grimwood J."/>
            <person name="Schmutz J."/>
            <person name="Mcdaniel S.F."/>
        </authorList>
    </citation>
    <scope>NUCLEOTIDE SEQUENCE</scope>
    <source>
        <strain evidence="2">R40</strain>
    </source>
</reference>
<dbReference type="FunFam" id="2.40.50.140:FF:000117">
    <property type="entry name" value="Replication protein A subunit"/>
    <property type="match status" value="1"/>
</dbReference>
<proteinExistence type="predicted"/>
<keyword evidence="3" id="KW-1185">Reference proteome</keyword>
<name>A0A8T0J808_CERPU</name>
<dbReference type="EMBL" id="CM026421">
    <property type="protein sequence ID" value="KAG0590892.1"/>
    <property type="molecule type" value="Genomic_DNA"/>
</dbReference>
<dbReference type="Gene3D" id="2.40.50.140">
    <property type="entry name" value="Nucleic acid-binding proteins"/>
    <property type="match status" value="2"/>
</dbReference>
<accession>A0A8T0J808</accession>
<feature type="domain" description="Replication factor-A protein 1 N-terminal" evidence="1">
    <location>
        <begin position="220"/>
        <end position="316"/>
    </location>
</feature>
<dbReference type="EMBL" id="CM026421">
    <property type="protein sequence ID" value="KAG0590891.1"/>
    <property type="molecule type" value="Genomic_DNA"/>
</dbReference>
<feature type="domain" description="Replication factor-A protein 1 N-terminal" evidence="1">
    <location>
        <begin position="76"/>
        <end position="167"/>
    </location>
</feature>
<evidence type="ECO:0000313" key="3">
    <source>
        <dbReference type="Proteomes" id="UP000822688"/>
    </source>
</evidence>
<dbReference type="Pfam" id="PF04057">
    <property type="entry name" value="Rep-A_N"/>
    <property type="match status" value="2"/>
</dbReference>
<evidence type="ECO:0000313" key="2">
    <source>
        <dbReference type="EMBL" id="KAG0590891.1"/>
    </source>
</evidence>
<dbReference type="CDD" id="cd04477">
    <property type="entry name" value="RPA1N"/>
    <property type="match status" value="1"/>
</dbReference>
<dbReference type="GO" id="GO:0003677">
    <property type="term" value="F:DNA binding"/>
    <property type="evidence" value="ECO:0007669"/>
    <property type="project" value="InterPro"/>
</dbReference>
<dbReference type="GO" id="GO:0006260">
    <property type="term" value="P:DNA replication"/>
    <property type="evidence" value="ECO:0007669"/>
    <property type="project" value="InterPro"/>
</dbReference>
<dbReference type="Proteomes" id="UP000822688">
    <property type="component" value="Chromosome 1"/>
</dbReference>
<dbReference type="InterPro" id="IPR007199">
    <property type="entry name" value="Rep_factor-A_N"/>
</dbReference>
<dbReference type="SUPFAM" id="SSF50249">
    <property type="entry name" value="Nucleic acid-binding proteins"/>
    <property type="match status" value="2"/>
</dbReference>
<organism evidence="2 3">
    <name type="scientific">Ceratodon purpureus</name>
    <name type="common">Fire moss</name>
    <name type="synonym">Dicranum purpureum</name>
    <dbReference type="NCBI Taxonomy" id="3225"/>
    <lineage>
        <taxon>Eukaryota</taxon>
        <taxon>Viridiplantae</taxon>
        <taxon>Streptophyta</taxon>
        <taxon>Embryophyta</taxon>
        <taxon>Bryophyta</taxon>
        <taxon>Bryophytina</taxon>
        <taxon>Bryopsida</taxon>
        <taxon>Dicranidae</taxon>
        <taxon>Pseudoditrichales</taxon>
        <taxon>Ditrichaceae</taxon>
        <taxon>Ceratodon</taxon>
    </lineage>
</organism>